<evidence type="ECO:0000256" key="10">
    <source>
        <dbReference type="SAM" id="Phobius"/>
    </source>
</evidence>
<evidence type="ECO:0000256" key="3">
    <source>
        <dbReference type="ARBA" id="ARBA00005840"/>
    </source>
</evidence>
<feature type="transmembrane region" description="Helical" evidence="10">
    <location>
        <begin position="41"/>
        <end position="60"/>
    </location>
</feature>
<feature type="transmembrane region" description="Helical" evidence="10">
    <location>
        <begin position="96"/>
        <end position="114"/>
    </location>
</feature>
<dbReference type="Proteomes" id="UP000599024">
    <property type="component" value="Unassembled WGS sequence"/>
</dbReference>
<evidence type="ECO:0000256" key="7">
    <source>
        <dbReference type="ARBA" id="ARBA00022989"/>
    </source>
</evidence>
<keyword evidence="8" id="KW-0793">Thylakoid</keyword>
<accession>A0A8J6TB27</accession>
<keyword evidence="5 10" id="KW-0812">Transmembrane</keyword>
<dbReference type="PANTHER" id="PTHR30071:SF1">
    <property type="entry name" value="CYTOCHROME B_B6 PROTEIN-RELATED"/>
    <property type="match status" value="1"/>
</dbReference>
<reference evidence="12 13" key="1">
    <citation type="submission" date="2020-08" db="EMBL/GenBank/DDBJ databases">
        <title>Bridging the membrane lipid divide: bacteria of the FCB group superphylum have the potential to synthesize archaeal ether lipids.</title>
        <authorList>
            <person name="Villanueva L."/>
            <person name="Von Meijenfeldt F.A.B."/>
            <person name="Westbye A.B."/>
            <person name="Yadav S."/>
            <person name="Hopmans E.C."/>
            <person name="Dutilh B.E."/>
            <person name="Sinninghe Damste J.S."/>
        </authorList>
    </citation>
    <scope>NUCLEOTIDE SEQUENCE [LARGE SCALE GENOMIC DNA]</scope>
    <source>
        <strain evidence="12">NIOZ-UU81</strain>
    </source>
</reference>
<feature type="transmembrane region" description="Helical" evidence="10">
    <location>
        <begin position="72"/>
        <end position="89"/>
    </location>
</feature>
<evidence type="ECO:0000256" key="6">
    <source>
        <dbReference type="ARBA" id="ARBA00022748"/>
    </source>
</evidence>
<dbReference type="InterPro" id="IPR003557">
    <property type="entry name" value="Cyt_c_biogenesis_CcmC"/>
</dbReference>
<dbReference type="InterPro" id="IPR017562">
    <property type="entry name" value="Cyt_c_biogenesis_CcsA"/>
</dbReference>
<evidence type="ECO:0000256" key="1">
    <source>
        <dbReference type="ARBA" id="ARBA00002442"/>
    </source>
</evidence>
<feature type="domain" description="Cytochrome c assembly protein" evidence="11">
    <location>
        <begin position="71"/>
        <end position="272"/>
    </location>
</feature>
<evidence type="ECO:0000313" key="13">
    <source>
        <dbReference type="Proteomes" id="UP000599024"/>
    </source>
</evidence>
<feature type="transmembrane region" description="Helical" evidence="10">
    <location>
        <begin position="6"/>
        <end position="29"/>
    </location>
</feature>
<keyword evidence="6" id="KW-0201">Cytochrome c-type biogenesis</keyword>
<protein>
    <recommendedName>
        <fullName evidence="4">Heme exporter protein C</fullName>
    </recommendedName>
</protein>
<dbReference type="GO" id="GO:0015232">
    <property type="term" value="F:heme transmembrane transporter activity"/>
    <property type="evidence" value="ECO:0007669"/>
    <property type="project" value="InterPro"/>
</dbReference>
<dbReference type="EMBL" id="JACNLK010000004">
    <property type="protein sequence ID" value="MBC8207565.1"/>
    <property type="molecule type" value="Genomic_DNA"/>
</dbReference>
<feature type="transmembrane region" description="Helical" evidence="10">
    <location>
        <begin position="246"/>
        <end position="268"/>
    </location>
</feature>
<evidence type="ECO:0000256" key="8">
    <source>
        <dbReference type="ARBA" id="ARBA00023078"/>
    </source>
</evidence>
<comment type="similarity">
    <text evidence="3">Belongs to the CcmC/CycZ/HelC family.</text>
</comment>
<comment type="subcellular location">
    <subcellularLocation>
        <location evidence="2">Membrane</location>
        <topology evidence="2">Multi-pass membrane protein</topology>
    </subcellularLocation>
</comment>
<evidence type="ECO:0000256" key="9">
    <source>
        <dbReference type="ARBA" id="ARBA00023136"/>
    </source>
</evidence>
<dbReference type="PRINTS" id="PR01386">
    <property type="entry name" value="CCMCBIOGNSIS"/>
</dbReference>
<evidence type="ECO:0000256" key="2">
    <source>
        <dbReference type="ARBA" id="ARBA00004141"/>
    </source>
</evidence>
<keyword evidence="7 10" id="KW-1133">Transmembrane helix</keyword>
<feature type="transmembrane region" description="Helical" evidence="10">
    <location>
        <begin position="186"/>
        <end position="205"/>
    </location>
</feature>
<dbReference type="GO" id="GO:0017004">
    <property type="term" value="P:cytochrome complex assembly"/>
    <property type="evidence" value="ECO:0007669"/>
    <property type="project" value="UniProtKB-KW"/>
</dbReference>
<comment type="function">
    <text evidence="1">Required for the export of heme to the periplasm for the biogenesis of c-type cytochromes.</text>
</comment>
<evidence type="ECO:0000256" key="4">
    <source>
        <dbReference type="ARBA" id="ARBA00016463"/>
    </source>
</evidence>
<evidence type="ECO:0000313" key="12">
    <source>
        <dbReference type="EMBL" id="MBC8207565.1"/>
    </source>
</evidence>
<dbReference type="AlphaFoldDB" id="A0A8J6TB27"/>
<evidence type="ECO:0000256" key="5">
    <source>
        <dbReference type="ARBA" id="ARBA00022692"/>
    </source>
</evidence>
<dbReference type="PANTHER" id="PTHR30071">
    <property type="entry name" value="HEME EXPORTER PROTEIN C"/>
    <property type="match status" value="1"/>
</dbReference>
<comment type="caution">
    <text evidence="12">The sequence shown here is derived from an EMBL/GenBank/DDBJ whole genome shotgun (WGS) entry which is preliminary data.</text>
</comment>
<sequence length="276" mass="31417">MIGEISYLLFQLVLAASFLSAAAYVVFFISRREQVRTIARTILLLSGLLQTAYILSRYFLAGYTPITSQHEAVVFFAWSVTWAYLSFRWRYTVKNFGTFVSILVVLLLLVAALVSREVAPLPPALQSWWLPVHASVAVLSYGFLALAFCGGFMYLIQEWELKSKRLGYFFVRLPSLDSLDQLNRHCLTIGFVFLTLGIITGSLWARQAWGAYWQWDPKETWSLITWLLYAAQMHQRLTVGWRGRRAAIMAIVGFLSVLFTLWGVTFLLGGAHSYAQ</sequence>
<dbReference type="Pfam" id="PF01578">
    <property type="entry name" value="Cytochrom_C_asm"/>
    <property type="match status" value="1"/>
</dbReference>
<feature type="transmembrane region" description="Helical" evidence="10">
    <location>
        <begin position="134"/>
        <end position="156"/>
    </location>
</feature>
<dbReference type="GO" id="GO:0005886">
    <property type="term" value="C:plasma membrane"/>
    <property type="evidence" value="ECO:0007669"/>
    <property type="project" value="TreeGrafter"/>
</dbReference>
<dbReference type="NCBIfam" id="TIGR03144">
    <property type="entry name" value="cytochr_II_ccsB"/>
    <property type="match status" value="1"/>
</dbReference>
<keyword evidence="9 10" id="KW-0472">Membrane</keyword>
<proteinExistence type="inferred from homology"/>
<gene>
    <name evidence="12" type="primary">ccsB</name>
    <name evidence="12" type="ORF">H8E79_00125</name>
</gene>
<organism evidence="12 13">
    <name type="scientific">Candidatus Desulfatifera sulfidica</name>
    <dbReference type="NCBI Taxonomy" id="2841691"/>
    <lineage>
        <taxon>Bacteria</taxon>
        <taxon>Pseudomonadati</taxon>
        <taxon>Thermodesulfobacteriota</taxon>
        <taxon>Desulfobulbia</taxon>
        <taxon>Desulfobulbales</taxon>
        <taxon>Desulfobulbaceae</taxon>
        <taxon>Candidatus Desulfatifera</taxon>
    </lineage>
</organism>
<evidence type="ECO:0000259" key="11">
    <source>
        <dbReference type="Pfam" id="PF01578"/>
    </source>
</evidence>
<name>A0A8J6TB27_9BACT</name>
<dbReference type="InterPro" id="IPR045062">
    <property type="entry name" value="Cyt_c_biogenesis_CcsA/CcmC"/>
</dbReference>
<dbReference type="InterPro" id="IPR002541">
    <property type="entry name" value="Cyt_c_assembly"/>
</dbReference>
<dbReference type="GO" id="GO:0020037">
    <property type="term" value="F:heme binding"/>
    <property type="evidence" value="ECO:0007669"/>
    <property type="project" value="InterPro"/>
</dbReference>